<gene>
    <name evidence="1" type="ORF">GCM10017771_84580</name>
</gene>
<reference evidence="1" key="1">
    <citation type="journal article" date="2014" name="Int. J. Syst. Evol. Microbiol.">
        <title>Complete genome sequence of Corynebacterium casei LMG S-19264T (=DSM 44701T), isolated from a smear-ripened cheese.</title>
        <authorList>
            <consortium name="US DOE Joint Genome Institute (JGI-PGF)"/>
            <person name="Walter F."/>
            <person name="Albersmeier A."/>
            <person name="Kalinowski J."/>
            <person name="Ruckert C."/>
        </authorList>
    </citation>
    <scope>NUCLEOTIDE SEQUENCE</scope>
    <source>
        <strain evidence="1">CGMCC 4.7403</strain>
    </source>
</reference>
<dbReference type="RefSeq" id="WP_189787744.1">
    <property type="nucleotide sequence ID" value="NZ_BNAT01000052.1"/>
</dbReference>
<accession>A0A918ZPH0</accession>
<dbReference type="Proteomes" id="UP000603227">
    <property type="component" value="Unassembled WGS sequence"/>
</dbReference>
<name>A0A918ZPH0_9ACTN</name>
<organism evidence="1 2">
    <name type="scientific">Streptomyces capitiformicae</name>
    <dbReference type="NCBI Taxonomy" id="2014920"/>
    <lineage>
        <taxon>Bacteria</taxon>
        <taxon>Bacillati</taxon>
        <taxon>Actinomycetota</taxon>
        <taxon>Actinomycetes</taxon>
        <taxon>Kitasatosporales</taxon>
        <taxon>Streptomycetaceae</taxon>
        <taxon>Streptomyces</taxon>
    </lineage>
</organism>
<dbReference type="AlphaFoldDB" id="A0A918ZPH0"/>
<evidence type="ECO:0000313" key="2">
    <source>
        <dbReference type="Proteomes" id="UP000603227"/>
    </source>
</evidence>
<reference evidence="1" key="2">
    <citation type="submission" date="2020-09" db="EMBL/GenBank/DDBJ databases">
        <authorList>
            <person name="Sun Q."/>
            <person name="Zhou Y."/>
        </authorList>
    </citation>
    <scope>NUCLEOTIDE SEQUENCE</scope>
    <source>
        <strain evidence="1">CGMCC 4.7403</strain>
    </source>
</reference>
<sequence>MDHTSDTQPWSSEGFPREAPTHAAFVLLDAYPEIVDEPTPKSQVIIRLELDTDPNPFSVPPPPEE</sequence>
<keyword evidence="2" id="KW-1185">Reference proteome</keyword>
<protein>
    <submittedName>
        <fullName evidence="1">Uncharacterized protein</fullName>
    </submittedName>
</protein>
<proteinExistence type="predicted"/>
<evidence type="ECO:0000313" key="1">
    <source>
        <dbReference type="EMBL" id="GHE61387.1"/>
    </source>
</evidence>
<comment type="caution">
    <text evidence="1">The sequence shown here is derived from an EMBL/GenBank/DDBJ whole genome shotgun (WGS) entry which is preliminary data.</text>
</comment>
<dbReference type="EMBL" id="BNAT01000052">
    <property type="protein sequence ID" value="GHE61387.1"/>
    <property type="molecule type" value="Genomic_DNA"/>
</dbReference>